<evidence type="ECO:0000313" key="2">
    <source>
        <dbReference type="Proteomes" id="UP000195442"/>
    </source>
</evidence>
<accession>A0A1R4H4G0</accession>
<keyword evidence="2" id="KW-1185">Reference proteome</keyword>
<proteinExistence type="predicted"/>
<gene>
    <name evidence="1" type="ORF">CRENPOLYSF2_2050003</name>
</gene>
<reference evidence="2" key="1">
    <citation type="submission" date="2017-02" db="EMBL/GenBank/DDBJ databases">
        <authorList>
            <person name="Daims H."/>
        </authorList>
    </citation>
    <scope>NUCLEOTIDE SEQUENCE [LARGE SCALE GENOMIC DNA]</scope>
</reference>
<dbReference type="RefSeq" id="WP_087146406.1">
    <property type="nucleotide sequence ID" value="NZ_FUKJ01000119.1"/>
</dbReference>
<protein>
    <submittedName>
        <fullName evidence="1">Uncharacterized protein</fullName>
    </submittedName>
</protein>
<organism evidence="1 2">
    <name type="scientific">Crenothrix polyspora</name>
    <dbReference type="NCBI Taxonomy" id="360316"/>
    <lineage>
        <taxon>Bacteria</taxon>
        <taxon>Pseudomonadati</taxon>
        <taxon>Pseudomonadota</taxon>
        <taxon>Gammaproteobacteria</taxon>
        <taxon>Methylococcales</taxon>
        <taxon>Crenotrichaceae</taxon>
        <taxon>Crenothrix</taxon>
    </lineage>
</organism>
<dbReference type="Proteomes" id="UP000195442">
    <property type="component" value="Unassembled WGS sequence"/>
</dbReference>
<sequence length="90" mass="10347">MEERLYQLVEIVRESPGLSGYDVAQKFGLATELTLRLLRALAKFDVLKKPSGNEKFWIGWQCGLNAPSSKESMANWYKENNEAFNKLLKH</sequence>
<name>A0A1R4H4G0_9GAMM</name>
<dbReference type="AlphaFoldDB" id="A0A1R4H4G0"/>
<evidence type="ECO:0000313" key="1">
    <source>
        <dbReference type="EMBL" id="SJM91132.1"/>
    </source>
</evidence>
<dbReference type="EMBL" id="FUKJ01000119">
    <property type="protein sequence ID" value="SJM91132.1"/>
    <property type="molecule type" value="Genomic_DNA"/>
</dbReference>